<feature type="region of interest" description="Disordered" evidence="2">
    <location>
        <begin position="55"/>
        <end position="93"/>
    </location>
</feature>
<protein>
    <recommendedName>
        <fullName evidence="3">Choline kinase N-terminal domain-containing protein</fullName>
    </recommendedName>
</protein>
<dbReference type="EMBL" id="HE978320">
    <property type="protein sequence ID" value="CCK71306.1"/>
    <property type="molecule type" value="Genomic_DNA"/>
</dbReference>
<organism evidence="4 5">
    <name type="scientific">Huiozyma naganishii (strain ATCC MYA-139 / BCRC 22969 / CBS 8797 / KCTC 17520 / NBRC 10181 / NCYC 3082 / Yp74L-3)</name>
    <name type="common">Yeast</name>
    <name type="synonym">Kazachstania naganishii</name>
    <dbReference type="NCBI Taxonomy" id="1071383"/>
    <lineage>
        <taxon>Eukaryota</taxon>
        <taxon>Fungi</taxon>
        <taxon>Dikarya</taxon>
        <taxon>Ascomycota</taxon>
        <taxon>Saccharomycotina</taxon>
        <taxon>Saccharomycetes</taxon>
        <taxon>Saccharomycetales</taxon>
        <taxon>Saccharomycetaceae</taxon>
        <taxon>Huiozyma</taxon>
    </lineage>
</organism>
<dbReference type="eggNOG" id="KOG2686">
    <property type="taxonomic scope" value="Eukaryota"/>
</dbReference>
<reference evidence="4 5" key="1">
    <citation type="journal article" date="2011" name="Proc. Natl. Acad. Sci. U.S.A.">
        <title>Evolutionary erosion of yeast sex chromosomes by mating-type switching accidents.</title>
        <authorList>
            <person name="Gordon J.L."/>
            <person name="Armisen D."/>
            <person name="Proux-Wera E."/>
            <person name="Oheigeartaigh S.S."/>
            <person name="Byrne K.P."/>
            <person name="Wolfe K.H."/>
        </authorList>
    </citation>
    <scope>NUCLEOTIDE SEQUENCE [LARGE SCALE GENOMIC DNA]</scope>
    <source>
        <strain evidence="5">ATCC MYA-139 / BCRC 22969 / CBS 8797 / CCRC 22969 / KCTC 17520 / NBRC 10181 / NCYC 3082</strain>
    </source>
</reference>
<dbReference type="GO" id="GO:0004305">
    <property type="term" value="F:ethanolamine kinase activity"/>
    <property type="evidence" value="ECO:0007669"/>
    <property type="project" value="EnsemblFungi"/>
</dbReference>
<dbReference type="KEGG" id="kng:KNAG_0G02490"/>
<dbReference type="AlphaFoldDB" id="J7S946"/>
<gene>
    <name evidence="4" type="primary">KNAG0G02490</name>
    <name evidence="4" type="ordered locus">KNAG_0G02490</name>
</gene>
<evidence type="ECO:0000256" key="2">
    <source>
        <dbReference type="SAM" id="MobiDB-lite"/>
    </source>
</evidence>
<dbReference type="Pfam" id="PF01633">
    <property type="entry name" value="Choline_kinase"/>
    <property type="match status" value="1"/>
</dbReference>
<dbReference type="InterPro" id="IPR011009">
    <property type="entry name" value="Kinase-like_dom_sf"/>
</dbReference>
<reference evidence="5" key="2">
    <citation type="submission" date="2012-08" db="EMBL/GenBank/DDBJ databases">
        <title>Genome sequence of Kazachstania naganishii.</title>
        <authorList>
            <person name="Gordon J.L."/>
            <person name="Armisen D."/>
            <person name="Proux-Wera E."/>
            <person name="OhEigeartaigh S.S."/>
            <person name="Byrne K.P."/>
            <person name="Wolfe K.H."/>
        </authorList>
    </citation>
    <scope>NUCLEOTIDE SEQUENCE [LARGE SCALE GENOMIC DNA]</scope>
    <source>
        <strain evidence="5">ATCC MYA-139 / BCRC 22969 / CBS 8797 / CCRC 22969 / KCTC 17520 / NBRC 10181 / NCYC 3082</strain>
    </source>
</reference>
<keyword evidence="5" id="KW-1185">Reference proteome</keyword>
<dbReference type="STRING" id="1071383.J7S946"/>
<dbReference type="HOGENOM" id="CLU_012712_4_2_1"/>
<dbReference type="OMA" id="CEQVINW"/>
<evidence type="ECO:0000313" key="4">
    <source>
        <dbReference type="EMBL" id="CCK71306.1"/>
    </source>
</evidence>
<dbReference type="Pfam" id="PF04428">
    <property type="entry name" value="Choline_kin_N"/>
    <property type="match status" value="1"/>
</dbReference>
<evidence type="ECO:0000256" key="1">
    <source>
        <dbReference type="ARBA" id="ARBA00038211"/>
    </source>
</evidence>
<dbReference type="GO" id="GO:0005737">
    <property type="term" value="C:cytoplasm"/>
    <property type="evidence" value="ECO:0007669"/>
    <property type="project" value="TreeGrafter"/>
</dbReference>
<feature type="domain" description="Choline kinase N-terminal" evidence="3">
    <location>
        <begin position="114"/>
        <end position="155"/>
    </location>
</feature>
<accession>J7S946</accession>
<feature type="compositionally biased region" description="Low complexity" evidence="2">
    <location>
        <begin position="20"/>
        <end position="31"/>
    </location>
</feature>
<sequence>MPQNTKTVSKYATLRRKSRSGSSSGSSSRRPSLTRKRSSQRLIRTISVETEMSNLSVLDSDDTNAGPVSDLDGQNVGNEHSRPQSATDTDGSSVLPALSSIKISSNGPSGSIFESIAVPFIKASLDTSLPDDYLREDILNMIQSLKIPRWYRRGAAKPSCDSSKMELVKIKGAMTNAIFKISYPHLPSLLLRAYGKNNSSIIDREYELAILARLSARNIGPSLYGCFDNGRFEQFLENATTLTRDDIRDWKTSQRIARRMKELHSGVPLLTAEMNGGASCWKKIDKWIKLIDSHPGWTSVDRNIQSFLKCQNWVTFKDTVEKYRSWLFSKYDAHIPLVFCHNDAQYGNLLFSAPVINTDFISPAGSISSITRASSSASLFPSDSNVFLDKIINPTTQEQIQDKKLVVIDFEYAGANPAAYDLANHLTEWMYNYSGSEPWKCSEEHFPTKEQFLNFLYSYVSHLKGVAQKTANKEIDKEVRYYYNEILRWRATVQLFWCLWAIIQCGQLGQEALSGNDGTEEQEGINGEKYIITIDDTDTKESSPQGNLDGESEGVDIETFDYTMYSADKISVFWGDLIQSSIVSESACFSPQDVKYLNNNPI</sequence>
<dbReference type="RefSeq" id="XP_022465552.1">
    <property type="nucleotide sequence ID" value="XM_022609125.1"/>
</dbReference>
<dbReference type="SUPFAM" id="SSF56112">
    <property type="entry name" value="Protein kinase-like (PK-like)"/>
    <property type="match status" value="1"/>
</dbReference>
<proteinExistence type="inferred from homology"/>
<dbReference type="GO" id="GO:0006646">
    <property type="term" value="P:phosphatidylethanolamine biosynthetic process"/>
    <property type="evidence" value="ECO:0007669"/>
    <property type="project" value="EnsemblFungi"/>
</dbReference>
<dbReference type="GeneID" id="34527030"/>
<dbReference type="OrthoDB" id="10267235at2759"/>
<dbReference type="PANTHER" id="PTHR22603">
    <property type="entry name" value="CHOLINE/ETHANOALAMINE KINASE"/>
    <property type="match status" value="1"/>
</dbReference>
<dbReference type="CDD" id="cd05157">
    <property type="entry name" value="ETNK_euk"/>
    <property type="match status" value="1"/>
</dbReference>
<feature type="region of interest" description="Disordered" evidence="2">
    <location>
        <begin position="1"/>
        <end position="42"/>
    </location>
</feature>
<feature type="compositionally biased region" description="Polar residues" evidence="2">
    <location>
        <begin position="1"/>
        <end position="10"/>
    </location>
</feature>
<dbReference type="GO" id="GO:0004103">
    <property type="term" value="F:choline kinase activity"/>
    <property type="evidence" value="ECO:0007669"/>
    <property type="project" value="EnsemblFungi"/>
</dbReference>
<dbReference type="Gene3D" id="3.90.1200.10">
    <property type="match status" value="1"/>
</dbReference>
<comment type="similarity">
    <text evidence="1">Belongs to the choline/ethanolamine kinase family.</text>
</comment>
<evidence type="ECO:0000313" key="5">
    <source>
        <dbReference type="Proteomes" id="UP000006310"/>
    </source>
</evidence>
<dbReference type="PANTHER" id="PTHR22603:SF93">
    <property type="entry name" value="RE24176P"/>
    <property type="match status" value="1"/>
</dbReference>
<evidence type="ECO:0000259" key="3">
    <source>
        <dbReference type="Pfam" id="PF04428"/>
    </source>
</evidence>
<feature type="compositionally biased region" description="Polar residues" evidence="2">
    <location>
        <begin position="75"/>
        <end position="92"/>
    </location>
</feature>
<dbReference type="Gene3D" id="3.30.200.20">
    <property type="entry name" value="Phosphorylase Kinase, domain 1"/>
    <property type="match status" value="1"/>
</dbReference>
<name>J7S946_HUIN7</name>
<dbReference type="InterPro" id="IPR007521">
    <property type="entry name" value="Choline_kin_N"/>
</dbReference>
<dbReference type="Proteomes" id="UP000006310">
    <property type="component" value="Chromosome 7"/>
</dbReference>